<gene>
    <name evidence="2" type="ORF">AD941_12260</name>
    <name evidence="1" type="ORF">GCM10007866_16420</name>
</gene>
<evidence type="ECO:0000313" key="1">
    <source>
        <dbReference type="EMBL" id="GLQ69191.1"/>
    </source>
</evidence>
<evidence type="ECO:0000313" key="2">
    <source>
        <dbReference type="EMBL" id="KXV37036.1"/>
    </source>
</evidence>
<dbReference type="AlphaFoldDB" id="A0AAW3QVH3"/>
<reference evidence="1" key="4">
    <citation type="submission" date="2023-01" db="EMBL/GenBank/DDBJ databases">
        <title>Draft genome sequence of Gluconobacter albidus strain NBRC 3250.</title>
        <authorList>
            <person name="Sun Q."/>
            <person name="Mori K."/>
        </authorList>
    </citation>
    <scope>NUCLEOTIDE SEQUENCE</scope>
    <source>
        <strain evidence="1">NBRC 3250</strain>
    </source>
</reference>
<accession>A0AAW3QVH3</accession>
<evidence type="ECO:0000313" key="3">
    <source>
        <dbReference type="Proteomes" id="UP000075682"/>
    </source>
</evidence>
<organism evidence="2 3">
    <name type="scientific">Gluconobacter albidus</name>
    <dbReference type="NCBI Taxonomy" id="318683"/>
    <lineage>
        <taxon>Bacteria</taxon>
        <taxon>Pseudomonadati</taxon>
        <taxon>Pseudomonadota</taxon>
        <taxon>Alphaproteobacteria</taxon>
        <taxon>Acetobacterales</taxon>
        <taxon>Acetobacteraceae</taxon>
        <taxon>Gluconobacter</taxon>
    </lineage>
</organism>
<dbReference type="Proteomes" id="UP001156672">
    <property type="component" value="Unassembled WGS sequence"/>
</dbReference>
<reference evidence="1" key="1">
    <citation type="journal article" date="2014" name="Int. J. Syst. Evol. Microbiol.">
        <title>Complete genome of a new Firmicutes species belonging to the dominant human colonic microbiota ('Ruminococcus bicirculans') reveals two chromosomes and a selective capacity to utilize plant glucans.</title>
        <authorList>
            <consortium name="NISC Comparative Sequencing Program"/>
            <person name="Wegmann U."/>
            <person name="Louis P."/>
            <person name="Goesmann A."/>
            <person name="Henrissat B."/>
            <person name="Duncan S.H."/>
            <person name="Flint H.J."/>
        </authorList>
    </citation>
    <scope>NUCLEOTIDE SEQUENCE</scope>
    <source>
        <strain evidence="1">NBRC 3250</strain>
    </source>
</reference>
<dbReference type="Proteomes" id="UP000075682">
    <property type="component" value="Unassembled WGS sequence"/>
</dbReference>
<name>A0AAW3QVH3_9PROT</name>
<sequence length="62" mass="6704">MVEETTPDGYHTGTISIRKKMPGFVDIEGKSFSIRLSDEQAMDVAFAISYQAALLKPAGDPA</sequence>
<comment type="caution">
    <text evidence="2">The sequence shown here is derived from an EMBL/GenBank/DDBJ whole genome shotgun (WGS) entry which is preliminary data.</text>
</comment>
<reference evidence="4" key="3">
    <citation type="journal article" date="2019" name="Int. J. Syst. Evol. Microbiol.">
        <title>The Global Catalogue of Microorganisms (GCM) 10K type strain sequencing project: providing services to taxonomists for standard genome sequencing and annotation.</title>
        <authorList>
            <consortium name="The Broad Institute Genomics Platform"/>
            <consortium name="The Broad Institute Genome Sequencing Center for Infectious Disease"/>
            <person name="Wu L."/>
            <person name="Ma J."/>
        </authorList>
    </citation>
    <scope>NUCLEOTIDE SEQUENCE [LARGE SCALE GENOMIC DNA]</scope>
    <source>
        <strain evidence="4">NBRC 3250</strain>
    </source>
</reference>
<dbReference type="RefSeq" id="WP_062031879.1">
    <property type="nucleotide sequence ID" value="NZ_BEWL01000006.1"/>
</dbReference>
<proteinExistence type="predicted"/>
<evidence type="ECO:0000313" key="4">
    <source>
        <dbReference type="Proteomes" id="UP001156672"/>
    </source>
</evidence>
<reference evidence="2 3" key="2">
    <citation type="submission" date="2015-06" db="EMBL/GenBank/DDBJ databases">
        <title>Improved classification and identification of acetic acid bacteria using matrix-assisted laser desorption/ionization time-of-flight mass spectrometry; Gluconobacter nephelii and Gluconobacter uchimurae are later heterotypic synonyms of Gluconobacter japonicus and Gluconobacter oxydans, respectively.</title>
        <authorList>
            <person name="Li L."/>
            <person name="Cleenwerck I."/>
            <person name="De Vuyst L."/>
            <person name="Vandamme P."/>
        </authorList>
    </citation>
    <scope>NUCLEOTIDE SEQUENCE [LARGE SCALE GENOMIC DNA]</scope>
    <source>
        <strain evidence="2 3">LMG 1356</strain>
    </source>
</reference>
<keyword evidence="4" id="KW-1185">Reference proteome</keyword>
<dbReference type="EMBL" id="LHZN01000142">
    <property type="protein sequence ID" value="KXV37036.1"/>
    <property type="molecule type" value="Genomic_DNA"/>
</dbReference>
<dbReference type="EMBL" id="BSNW01000016">
    <property type="protein sequence ID" value="GLQ69191.1"/>
    <property type="molecule type" value="Genomic_DNA"/>
</dbReference>
<protein>
    <submittedName>
        <fullName evidence="2">Uncharacterized protein</fullName>
    </submittedName>
</protein>